<evidence type="ECO:0000313" key="1">
    <source>
        <dbReference type="EMBL" id="MFC0082504.1"/>
    </source>
</evidence>
<dbReference type="RefSeq" id="WP_248106115.1">
    <property type="nucleotide sequence ID" value="NZ_JAKHEX010000004.1"/>
</dbReference>
<evidence type="ECO:0000313" key="2">
    <source>
        <dbReference type="Proteomes" id="UP001589788"/>
    </source>
</evidence>
<sequence length="106" mass="11534">MTALGEQETWGGRPVVRACREARARHRARLTGRVLDCRVLPLGGGWALEATLDDGTGQVLLRFLGRQQVEGVLPGVMLEVEGTLVDLHGRLGLLNPRFEVVLGPAR</sequence>
<evidence type="ECO:0008006" key="3">
    <source>
        <dbReference type="Google" id="ProtNLM"/>
    </source>
</evidence>
<name>A0ABV6C484_9ACTN</name>
<reference evidence="1 2" key="1">
    <citation type="submission" date="2024-09" db="EMBL/GenBank/DDBJ databases">
        <authorList>
            <person name="Sun Q."/>
            <person name="Mori K."/>
        </authorList>
    </citation>
    <scope>NUCLEOTIDE SEQUENCE [LARGE SCALE GENOMIC DNA]</scope>
    <source>
        <strain evidence="1 2">JCM 15389</strain>
    </source>
</reference>
<proteinExistence type="predicted"/>
<accession>A0ABV6C484</accession>
<gene>
    <name evidence="1" type="ORF">ACFFRE_10220</name>
</gene>
<dbReference type="EMBL" id="JBHLYQ010000110">
    <property type="protein sequence ID" value="MFC0082504.1"/>
    <property type="molecule type" value="Genomic_DNA"/>
</dbReference>
<dbReference type="Proteomes" id="UP001589788">
    <property type="component" value="Unassembled WGS sequence"/>
</dbReference>
<protein>
    <recommendedName>
        <fullName evidence="3">OB domain-containing protein</fullName>
    </recommendedName>
</protein>
<keyword evidence="2" id="KW-1185">Reference proteome</keyword>
<organism evidence="1 2">
    <name type="scientific">Aciditerrimonas ferrireducens</name>
    <dbReference type="NCBI Taxonomy" id="667306"/>
    <lineage>
        <taxon>Bacteria</taxon>
        <taxon>Bacillati</taxon>
        <taxon>Actinomycetota</taxon>
        <taxon>Acidimicrobiia</taxon>
        <taxon>Acidimicrobiales</taxon>
        <taxon>Acidimicrobiaceae</taxon>
        <taxon>Aciditerrimonas</taxon>
    </lineage>
</organism>
<comment type="caution">
    <text evidence="1">The sequence shown here is derived from an EMBL/GenBank/DDBJ whole genome shotgun (WGS) entry which is preliminary data.</text>
</comment>